<keyword evidence="7" id="KW-1185">Reference proteome</keyword>
<proteinExistence type="predicted"/>
<evidence type="ECO:0000256" key="3">
    <source>
        <dbReference type="ARBA" id="ARBA00023163"/>
    </source>
</evidence>
<evidence type="ECO:0000259" key="5">
    <source>
        <dbReference type="PROSITE" id="PS50977"/>
    </source>
</evidence>
<name>A0ABW3VNS4_9PSEU</name>
<dbReference type="PANTHER" id="PTHR30055:SF234">
    <property type="entry name" value="HTH-TYPE TRANSCRIPTIONAL REGULATOR BETI"/>
    <property type="match status" value="1"/>
</dbReference>
<dbReference type="PANTHER" id="PTHR30055">
    <property type="entry name" value="HTH-TYPE TRANSCRIPTIONAL REGULATOR RUTR"/>
    <property type="match status" value="1"/>
</dbReference>
<evidence type="ECO:0000313" key="7">
    <source>
        <dbReference type="Proteomes" id="UP001597182"/>
    </source>
</evidence>
<gene>
    <name evidence="6" type="ORF">ACFQ34_21940</name>
</gene>
<keyword evidence="1" id="KW-0805">Transcription regulation</keyword>
<dbReference type="RefSeq" id="WP_346092042.1">
    <property type="nucleotide sequence ID" value="NZ_BAABKS010000050.1"/>
</dbReference>
<reference evidence="7" key="1">
    <citation type="journal article" date="2019" name="Int. J. Syst. Evol. Microbiol.">
        <title>The Global Catalogue of Microorganisms (GCM) 10K type strain sequencing project: providing services to taxonomists for standard genome sequencing and annotation.</title>
        <authorList>
            <consortium name="The Broad Institute Genomics Platform"/>
            <consortium name="The Broad Institute Genome Sequencing Center for Infectious Disease"/>
            <person name="Wu L."/>
            <person name="Ma J."/>
        </authorList>
    </citation>
    <scope>NUCLEOTIDE SEQUENCE [LARGE SCALE GENOMIC DNA]</scope>
    <source>
        <strain evidence="7">CCUG 49018</strain>
    </source>
</reference>
<evidence type="ECO:0000256" key="4">
    <source>
        <dbReference type="PROSITE-ProRule" id="PRU00335"/>
    </source>
</evidence>
<keyword evidence="3" id="KW-0804">Transcription</keyword>
<dbReference type="EMBL" id="JBHTMB010000192">
    <property type="protein sequence ID" value="MFD1235964.1"/>
    <property type="molecule type" value="Genomic_DNA"/>
</dbReference>
<evidence type="ECO:0000256" key="2">
    <source>
        <dbReference type="ARBA" id="ARBA00023125"/>
    </source>
</evidence>
<protein>
    <submittedName>
        <fullName evidence="6">TetR/AcrR family transcriptional regulator</fullName>
    </submittedName>
</protein>
<organism evidence="6 7">
    <name type="scientific">Pseudonocardia benzenivorans</name>
    <dbReference type="NCBI Taxonomy" id="228005"/>
    <lineage>
        <taxon>Bacteria</taxon>
        <taxon>Bacillati</taxon>
        <taxon>Actinomycetota</taxon>
        <taxon>Actinomycetes</taxon>
        <taxon>Pseudonocardiales</taxon>
        <taxon>Pseudonocardiaceae</taxon>
        <taxon>Pseudonocardia</taxon>
    </lineage>
</organism>
<dbReference type="SUPFAM" id="SSF46689">
    <property type="entry name" value="Homeodomain-like"/>
    <property type="match status" value="1"/>
</dbReference>
<keyword evidence="2 4" id="KW-0238">DNA-binding</keyword>
<dbReference type="InterPro" id="IPR001647">
    <property type="entry name" value="HTH_TetR"/>
</dbReference>
<sequence>MGIREQKKAQARAAMAAAASELFGRNGYAAVSMSQIARAAGVSDQTLYNYFPTKESLVFDQAPVFEATLLGAVAERPPGRDPLDAFRGWFDDFVLGPAAERGIATPGGMIRLVAGSDTLHRALLALAHRVAGRLASELAAADPATGPRAAVLADALLAVVVRTIERLGAVTGPDELPDVAARAHAALDTLRPLSAVDTAAVAGDPA</sequence>
<feature type="DNA-binding region" description="H-T-H motif" evidence="4">
    <location>
        <begin position="32"/>
        <end position="51"/>
    </location>
</feature>
<evidence type="ECO:0000256" key="1">
    <source>
        <dbReference type="ARBA" id="ARBA00023015"/>
    </source>
</evidence>
<dbReference type="Gene3D" id="1.10.357.10">
    <property type="entry name" value="Tetracycline Repressor, domain 2"/>
    <property type="match status" value="1"/>
</dbReference>
<dbReference type="Gene3D" id="1.10.10.60">
    <property type="entry name" value="Homeodomain-like"/>
    <property type="match status" value="1"/>
</dbReference>
<accession>A0ABW3VNS4</accession>
<dbReference type="InterPro" id="IPR050109">
    <property type="entry name" value="HTH-type_TetR-like_transc_reg"/>
</dbReference>
<dbReference type="PROSITE" id="PS50977">
    <property type="entry name" value="HTH_TETR_2"/>
    <property type="match status" value="1"/>
</dbReference>
<dbReference type="Proteomes" id="UP001597182">
    <property type="component" value="Unassembled WGS sequence"/>
</dbReference>
<dbReference type="PRINTS" id="PR00455">
    <property type="entry name" value="HTHTETR"/>
</dbReference>
<feature type="domain" description="HTH tetR-type" evidence="5">
    <location>
        <begin position="9"/>
        <end position="69"/>
    </location>
</feature>
<evidence type="ECO:0000313" key="6">
    <source>
        <dbReference type="EMBL" id="MFD1235964.1"/>
    </source>
</evidence>
<dbReference type="InterPro" id="IPR009057">
    <property type="entry name" value="Homeodomain-like_sf"/>
</dbReference>
<comment type="caution">
    <text evidence="6">The sequence shown here is derived from an EMBL/GenBank/DDBJ whole genome shotgun (WGS) entry which is preliminary data.</text>
</comment>
<dbReference type="Pfam" id="PF00440">
    <property type="entry name" value="TetR_N"/>
    <property type="match status" value="1"/>
</dbReference>